<gene>
    <name evidence="1" type="ORF">A6J80_05620</name>
</gene>
<organism evidence="1 2">
    <name type="scientific">Paracoccus yeei</name>
    <dbReference type="NCBI Taxonomy" id="147645"/>
    <lineage>
        <taxon>Bacteria</taxon>
        <taxon>Pseudomonadati</taxon>
        <taxon>Pseudomonadota</taxon>
        <taxon>Alphaproteobacteria</taxon>
        <taxon>Rhodobacterales</taxon>
        <taxon>Paracoccaceae</taxon>
        <taxon>Paracoccus</taxon>
    </lineage>
</organism>
<dbReference type="Proteomes" id="UP000191257">
    <property type="component" value="Chromosome"/>
</dbReference>
<accession>A0A1V0GQ16</accession>
<dbReference type="KEGG" id="pye:A6J80_05620"/>
<protein>
    <recommendedName>
        <fullName evidence="3">DUF2163 domain-containing protein</fullName>
    </recommendedName>
</protein>
<keyword evidence="2" id="KW-1185">Reference proteome</keyword>
<dbReference type="AlphaFoldDB" id="A0A1V0GQ16"/>
<evidence type="ECO:0000313" key="1">
    <source>
        <dbReference type="EMBL" id="ARC35931.1"/>
    </source>
</evidence>
<dbReference type="EMBL" id="CP020442">
    <property type="protein sequence ID" value="ARC35931.1"/>
    <property type="molecule type" value="Genomic_DNA"/>
</dbReference>
<reference evidence="1" key="1">
    <citation type="submission" date="2017-12" db="EMBL/GenBank/DDBJ databases">
        <title>FDA dAtabase for Regulatory Grade micrObial Sequences (FDA-ARGOS): Supporting development and validation of Infectious Disease Dx tests.</title>
        <authorList>
            <person name="Campos J."/>
            <person name="Goldberg B."/>
            <person name="Tallon L."/>
            <person name="Sadzewicz L."/>
            <person name="Sengamalay N."/>
            <person name="Ott S."/>
            <person name="Godinez A."/>
            <person name="Nagaraj S."/>
            <person name="Vyas G."/>
            <person name="Aluvathingal J."/>
            <person name="Nadendla S."/>
            <person name="Geyer C."/>
            <person name="Nandy P."/>
            <person name="Hobson J."/>
            <person name="Sichtig H."/>
        </authorList>
    </citation>
    <scope>NUCLEOTIDE SEQUENCE</scope>
    <source>
        <strain evidence="1">FDAARGOS_252</strain>
    </source>
</reference>
<name>A0A1V0GQ16_9RHOB</name>
<proteinExistence type="predicted"/>
<evidence type="ECO:0008006" key="3">
    <source>
        <dbReference type="Google" id="ProtNLM"/>
    </source>
</evidence>
<dbReference type="STRING" id="147645.A6J80_05620"/>
<evidence type="ECO:0000313" key="2">
    <source>
        <dbReference type="Proteomes" id="UP000191257"/>
    </source>
</evidence>
<dbReference type="RefSeq" id="WP_080620783.1">
    <property type="nucleotide sequence ID" value="NZ_CAWMZI010000001.1"/>
</dbReference>
<sequence>MRTYSPATAALFASRASFVGHLLIWFRARNRETDAVETIGFWTGADHADFVIGAETRTYYGAGAMIGMDPIQRETGLKVRTQRVTFSQVSAELLQLVRGYDPRHAPVEVRCAMFDPDTDTLIDTPHIILKGYIDTLKLPTPAKGEKASVPIEIATAGRALTKPLARFRSNATLLARTPGDRFRRYATLADAVEVKWGV</sequence>